<evidence type="ECO:0000313" key="2">
    <source>
        <dbReference type="EMBL" id="QDT30736.1"/>
    </source>
</evidence>
<organism evidence="3 5">
    <name type="scientific">Gimesia panareensis</name>
    <dbReference type="NCBI Taxonomy" id="2527978"/>
    <lineage>
        <taxon>Bacteria</taxon>
        <taxon>Pseudomonadati</taxon>
        <taxon>Planctomycetota</taxon>
        <taxon>Planctomycetia</taxon>
        <taxon>Planctomycetales</taxon>
        <taxon>Planctomycetaceae</taxon>
        <taxon>Gimesia</taxon>
    </lineage>
</organism>
<dbReference type="EMBL" id="CP037421">
    <property type="protein sequence ID" value="QDT30736.1"/>
    <property type="molecule type" value="Genomic_DNA"/>
</dbReference>
<dbReference type="Proteomes" id="UP000315647">
    <property type="component" value="Chromosome"/>
</dbReference>
<accession>A0A518FZ96</accession>
<keyword evidence="4" id="KW-1185">Reference proteome</keyword>
<keyword evidence="1" id="KW-0812">Transmembrane</keyword>
<accession>A0A517QGH1</accession>
<name>A0A518FZ96_9PLAN</name>
<evidence type="ECO:0000256" key="1">
    <source>
        <dbReference type="SAM" id="Phobius"/>
    </source>
</evidence>
<sequence length="152" mass="16331">MNHSTPKTDSDHSPEQTLSRQQIIGLALFAFSQAAVFVIYVPYTALTIGYLGNAGVAPPEIRSLSGPGVMGLWGVTGASAWLLLLIGKAYSTQSKATIENLANWSILIIVLSTLSFLSSLYAAIRYDISMVLMAGIILVIGLYQALILWLLT</sequence>
<dbReference type="AlphaFoldDB" id="A0A518FZ96"/>
<reference evidence="3 5" key="1">
    <citation type="submission" date="2019-02" db="EMBL/GenBank/DDBJ databases">
        <title>Deep-cultivation of Planctomycetes and their phenomic and genomic characterization uncovers novel biology.</title>
        <authorList>
            <person name="Wiegand S."/>
            <person name="Jogler M."/>
            <person name="Boedeker C."/>
            <person name="Pinto D."/>
            <person name="Vollmers J."/>
            <person name="Rivas-Marin E."/>
            <person name="Kohn T."/>
            <person name="Peeters S.H."/>
            <person name="Heuer A."/>
            <person name="Rast P."/>
            <person name="Oberbeckmann S."/>
            <person name="Bunk B."/>
            <person name="Jeske O."/>
            <person name="Meyerdierks A."/>
            <person name="Storesund J.E."/>
            <person name="Kallscheuer N."/>
            <person name="Luecker S."/>
            <person name="Lage O.M."/>
            <person name="Pohl T."/>
            <person name="Merkel B.J."/>
            <person name="Hornburger P."/>
            <person name="Mueller R.-W."/>
            <person name="Bruemmer F."/>
            <person name="Labrenz M."/>
            <person name="Spormann A.M."/>
            <person name="Op den Camp H."/>
            <person name="Overmann J."/>
            <person name="Amann R."/>
            <person name="Jetten M.S.M."/>
            <person name="Mascher T."/>
            <person name="Medema M.H."/>
            <person name="Devos D.P."/>
            <person name="Kaster A.-K."/>
            <person name="Ovreas L."/>
            <person name="Rohde M."/>
            <person name="Galperin M.Y."/>
            <person name="Jogler C."/>
        </authorList>
    </citation>
    <scope>NUCLEOTIDE SEQUENCE [LARGE SCALE GENOMIC DNA]</scope>
    <source>
        <strain evidence="2 4">Enr10</strain>
        <strain evidence="3 5">Pan153</strain>
    </source>
</reference>
<protein>
    <submittedName>
        <fullName evidence="3">Uncharacterized protein</fullName>
    </submittedName>
</protein>
<evidence type="ECO:0000313" key="3">
    <source>
        <dbReference type="EMBL" id="QDV21685.1"/>
    </source>
</evidence>
<dbReference type="RefSeq" id="WP_145115989.1">
    <property type="nucleotide sequence ID" value="NZ_CP036277.1"/>
</dbReference>
<accession>A0A518AGE5</accession>
<proteinExistence type="predicted"/>
<gene>
    <name evidence="2" type="ORF">Enr10x_61040</name>
    <name evidence="3" type="ORF">Pan153_63750</name>
</gene>
<dbReference type="EMBL" id="CP036317">
    <property type="protein sequence ID" value="QDV21685.1"/>
    <property type="molecule type" value="Genomic_DNA"/>
</dbReference>
<dbReference type="Proteomes" id="UP000320839">
    <property type="component" value="Chromosome"/>
</dbReference>
<feature type="transmembrane region" description="Helical" evidence="1">
    <location>
        <begin position="23"/>
        <end position="51"/>
    </location>
</feature>
<feature type="transmembrane region" description="Helical" evidence="1">
    <location>
        <begin position="71"/>
        <end position="90"/>
    </location>
</feature>
<keyword evidence="1" id="KW-0472">Membrane</keyword>
<evidence type="ECO:0000313" key="4">
    <source>
        <dbReference type="Proteomes" id="UP000315647"/>
    </source>
</evidence>
<keyword evidence="1" id="KW-1133">Transmembrane helix</keyword>
<feature type="transmembrane region" description="Helical" evidence="1">
    <location>
        <begin position="130"/>
        <end position="151"/>
    </location>
</feature>
<feature type="transmembrane region" description="Helical" evidence="1">
    <location>
        <begin position="102"/>
        <end position="124"/>
    </location>
</feature>
<evidence type="ECO:0000313" key="5">
    <source>
        <dbReference type="Proteomes" id="UP000320839"/>
    </source>
</evidence>